<accession>A0ABR3PW42</accession>
<evidence type="ECO:0000313" key="5">
    <source>
        <dbReference type="Proteomes" id="UP001565368"/>
    </source>
</evidence>
<comment type="subcellular location">
    <subcellularLocation>
        <location evidence="1">Peroxisome</location>
    </subcellularLocation>
</comment>
<keyword evidence="2" id="KW-0576">Peroxisome</keyword>
<evidence type="ECO:0000256" key="1">
    <source>
        <dbReference type="ARBA" id="ARBA00004275"/>
    </source>
</evidence>
<protein>
    <recommendedName>
        <fullName evidence="6">Enoyl-CoA hydratase</fullName>
    </recommendedName>
</protein>
<dbReference type="RefSeq" id="XP_069206605.1">
    <property type="nucleotide sequence ID" value="XM_069356764.1"/>
</dbReference>
<dbReference type="PANTHER" id="PTHR43684:SF1">
    <property type="entry name" value="ENOYL-COA DELTA ISOMERASE 2"/>
    <property type="match status" value="1"/>
</dbReference>
<evidence type="ECO:0000256" key="3">
    <source>
        <dbReference type="ARBA" id="ARBA00023235"/>
    </source>
</evidence>
<sequence>MAAARLPKLTEVLATVHRAGVLELRLNTPENLNSMTVKKYRDLVDGLHFARDDKDIKAVVVTANGRFFSSGAVLAGPDRLAPDSPGLLGAREYISTLIDFPKLAATAIQGPAFGVAVTTLPYFDLIYAAPEATFTTPFSRIGINVEACSSVTFPPIFGPSMTTRLLQLSQTIPAKELEYTGLFREILPKDGIQESVVEKVAQQLEGLSPASITTSKSLIRSPEVRKHLHDVNAKEMAVLNATLGSDEHKEYLQKFFDAQKAKSKKAKEAKL</sequence>
<comment type="caution">
    <text evidence="4">The sequence shown here is derived from an EMBL/GenBank/DDBJ whole genome shotgun (WGS) entry which is preliminary data.</text>
</comment>
<dbReference type="Pfam" id="PF00378">
    <property type="entry name" value="ECH_1"/>
    <property type="match status" value="1"/>
</dbReference>
<organism evidence="4 5">
    <name type="scientific">Vanrija albida</name>
    <dbReference type="NCBI Taxonomy" id="181172"/>
    <lineage>
        <taxon>Eukaryota</taxon>
        <taxon>Fungi</taxon>
        <taxon>Dikarya</taxon>
        <taxon>Basidiomycota</taxon>
        <taxon>Agaricomycotina</taxon>
        <taxon>Tremellomycetes</taxon>
        <taxon>Trichosporonales</taxon>
        <taxon>Trichosporonaceae</taxon>
        <taxon>Vanrija</taxon>
    </lineage>
</organism>
<dbReference type="Gene3D" id="1.10.12.10">
    <property type="entry name" value="Lyase 2-enoyl-coa Hydratase, Chain A, domain 2"/>
    <property type="match status" value="1"/>
</dbReference>
<dbReference type="Gene3D" id="3.90.226.10">
    <property type="entry name" value="2-enoyl-CoA Hydratase, Chain A, domain 1"/>
    <property type="match status" value="1"/>
</dbReference>
<dbReference type="Proteomes" id="UP001565368">
    <property type="component" value="Unassembled WGS sequence"/>
</dbReference>
<reference evidence="4 5" key="1">
    <citation type="submission" date="2023-08" db="EMBL/GenBank/DDBJ databases">
        <title>Annotated Genome Sequence of Vanrija albida AlHP1.</title>
        <authorList>
            <person name="Herzog R."/>
        </authorList>
    </citation>
    <scope>NUCLEOTIDE SEQUENCE [LARGE SCALE GENOMIC DNA]</scope>
    <source>
        <strain evidence="4 5">AlHP1</strain>
    </source>
</reference>
<dbReference type="GeneID" id="95989410"/>
<evidence type="ECO:0008006" key="6">
    <source>
        <dbReference type="Google" id="ProtNLM"/>
    </source>
</evidence>
<gene>
    <name evidence="4" type="ORF">Q8F55_008367</name>
</gene>
<dbReference type="SUPFAM" id="SSF52096">
    <property type="entry name" value="ClpP/crotonase"/>
    <property type="match status" value="1"/>
</dbReference>
<dbReference type="EMBL" id="JBBXJM010000006">
    <property type="protein sequence ID" value="KAL1406661.1"/>
    <property type="molecule type" value="Genomic_DNA"/>
</dbReference>
<evidence type="ECO:0000313" key="4">
    <source>
        <dbReference type="EMBL" id="KAL1406661.1"/>
    </source>
</evidence>
<evidence type="ECO:0000256" key="2">
    <source>
        <dbReference type="ARBA" id="ARBA00023140"/>
    </source>
</evidence>
<dbReference type="InterPro" id="IPR001753">
    <property type="entry name" value="Enoyl-CoA_hydra/iso"/>
</dbReference>
<dbReference type="InterPro" id="IPR014748">
    <property type="entry name" value="Enoyl-CoA_hydra_C"/>
</dbReference>
<keyword evidence="5" id="KW-1185">Reference proteome</keyword>
<dbReference type="InterPro" id="IPR051053">
    <property type="entry name" value="ECH/Chromodomain_protein"/>
</dbReference>
<dbReference type="CDD" id="cd06558">
    <property type="entry name" value="crotonase-like"/>
    <property type="match status" value="1"/>
</dbReference>
<dbReference type="PANTHER" id="PTHR43684">
    <property type="match status" value="1"/>
</dbReference>
<keyword evidence="3" id="KW-0413">Isomerase</keyword>
<proteinExistence type="predicted"/>
<name>A0ABR3PW42_9TREE</name>
<dbReference type="InterPro" id="IPR029045">
    <property type="entry name" value="ClpP/crotonase-like_dom_sf"/>
</dbReference>